<dbReference type="GO" id="GO:0003677">
    <property type="term" value="F:DNA binding"/>
    <property type="evidence" value="ECO:0007669"/>
    <property type="project" value="UniProtKB-KW"/>
</dbReference>
<reference evidence="2" key="1">
    <citation type="submission" date="2016-12" db="EMBL/GenBank/DDBJ databases">
        <title>Discovery of methanogenic haloarchaea.</title>
        <authorList>
            <person name="Sorokin D.Y."/>
            <person name="Makarova K.S."/>
            <person name="Abbas B."/>
            <person name="Ferrer M."/>
            <person name="Golyshin P.N."/>
        </authorList>
    </citation>
    <scope>NUCLEOTIDE SEQUENCE [LARGE SCALE GENOMIC DNA]</scope>
    <source>
        <strain evidence="2">HMET1</strain>
    </source>
</reference>
<evidence type="ECO:0000313" key="3">
    <source>
        <dbReference type="Proteomes" id="UP000185744"/>
    </source>
</evidence>
<proteinExistence type="predicted"/>
<comment type="caution">
    <text evidence="2">The sequence shown here is derived from an EMBL/GenBank/DDBJ whole genome shotgun (WGS) entry which is preliminary data.</text>
</comment>
<name>A0A1Q6DTN2_METT1</name>
<keyword evidence="3" id="KW-1185">Reference proteome</keyword>
<gene>
    <name evidence="2" type="ORF">BTN85_0171</name>
</gene>
<protein>
    <submittedName>
        <fullName evidence="2">IS605 OrfB-like transposable element containing RNAse H-like and Zn finger domain</fullName>
    </submittedName>
</protein>
<dbReference type="EMBL" id="MSDW01000001">
    <property type="protein sequence ID" value="OKY77703.1"/>
    <property type="molecule type" value="Genomic_DNA"/>
</dbReference>
<keyword evidence="1" id="KW-0238">DNA-binding</keyword>
<evidence type="ECO:0000256" key="1">
    <source>
        <dbReference type="ARBA" id="ARBA00023125"/>
    </source>
</evidence>
<dbReference type="AlphaFoldDB" id="A0A1Q6DTN2"/>
<dbReference type="STRING" id="1903181.BTN85_0171"/>
<sequence>MFGKRESNKVDDLVHKVTKWVARYAKENRLAVLGGDIKEISRDTGEGQGVQSRVNTMPIYRLKKYLEYK</sequence>
<evidence type="ECO:0000313" key="2">
    <source>
        <dbReference type="EMBL" id="OKY77703.1"/>
    </source>
</evidence>
<dbReference type="InterPro" id="IPR010095">
    <property type="entry name" value="Cas12f1-like_TNB"/>
</dbReference>
<dbReference type="NCBIfam" id="TIGR01766">
    <property type="entry name" value="IS200/IS605 family accessory protein TnpB-like domain"/>
    <property type="match status" value="1"/>
</dbReference>
<dbReference type="InParanoid" id="A0A1Q6DTN2"/>
<organism evidence="2 3">
    <name type="scientific">Methanohalarchaeum thermophilum</name>
    <dbReference type="NCBI Taxonomy" id="1903181"/>
    <lineage>
        <taxon>Archaea</taxon>
        <taxon>Methanobacteriati</taxon>
        <taxon>Methanobacteriota</taxon>
        <taxon>Methanonatronarchaeia</taxon>
        <taxon>Methanonatronarchaeales</taxon>
        <taxon>Methanonatronarchaeaceae</taxon>
        <taxon>Candidatus Methanohalarchaeum</taxon>
    </lineage>
</organism>
<accession>A0A1Q6DTN2</accession>
<dbReference type="Proteomes" id="UP000185744">
    <property type="component" value="Unassembled WGS sequence"/>
</dbReference>